<dbReference type="AlphaFoldDB" id="A0A1I7G0V7"/>
<dbReference type="EMBL" id="FPBT01000004">
    <property type="protein sequence ID" value="SFU42088.1"/>
    <property type="molecule type" value="Genomic_DNA"/>
</dbReference>
<dbReference type="InterPro" id="IPR007394">
    <property type="entry name" value="UPF0122"/>
</dbReference>
<gene>
    <name evidence="4" type="ORF">SAMN05216508_10480</name>
</gene>
<protein>
    <recommendedName>
        <fullName evidence="3">UPF0122 protein SAMN05216508_10480</fullName>
    </recommendedName>
</protein>
<evidence type="ECO:0000313" key="5">
    <source>
        <dbReference type="Proteomes" id="UP000198817"/>
    </source>
</evidence>
<dbReference type="InterPro" id="IPR054831">
    <property type="entry name" value="UPF0122_fam_protein"/>
</dbReference>
<organism evidence="4 5">
    <name type="scientific">Eubacterium pyruvativorans</name>
    <dbReference type="NCBI Taxonomy" id="155865"/>
    <lineage>
        <taxon>Bacteria</taxon>
        <taxon>Bacillati</taxon>
        <taxon>Bacillota</taxon>
        <taxon>Clostridia</taxon>
        <taxon>Eubacteriales</taxon>
        <taxon>Eubacteriaceae</taxon>
        <taxon>Eubacterium</taxon>
    </lineage>
</organism>
<dbReference type="InterPro" id="IPR036388">
    <property type="entry name" value="WH-like_DNA-bd_sf"/>
</dbReference>
<dbReference type="STRING" id="155865.SAMN05216515_10451"/>
<evidence type="ECO:0000313" key="4">
    <source>
        <dbReference type="EMBL" id="SFU42088.1"/>
    </source>
</evidence>
<dbReference type="Proteomes" id="UP000198817">
    <property type="component" value="Unassembled WGS sequence"/>
</dbReference>
<dbReference type="HAMAP" id="MF_00245">
    <property type="entry name" value="UPF0122"/>
    <property type="match status" value="1"/>
</dbReference>
<comment type="function">
    <text evidence="2 3">Might take part in the signal recognition particle (SRP) pathway. This is inferred from the conservation of its genetic proximity to ftsY/ffh. May be a regulatory protein.</text>
</comment>
<evidence type="ECO:0000256" key="3">
    <source>
        <dbReference type="HAMAP-Rule" id="MF_00245"/>
    </source>
</evidence>
<evidence type="ECO:0000256" key="1">
    <source>
        <dbReference type="ARBA" id="ARBA00008720"/>
    </source>
</evidence>
<dbReference type="NCBIfam" id="NF045758">
    <property type="entry name" value="YlxM"/>
    <property type="match status" value="1"/>
</dbReference>
<name>A0A1I7G0V7_9FIRM</name>
<evidence type="ECO:0000256" key="2">
    <source>
        <dbReference type="ARBA" id="ARBA00024764"/>
    </source>
</evidence>
<comment type="similarity">
    <text evidence="1 3">Belongs to the UPF0122 family.</text>
</comment>
<dbReference type="Gene3D" id="1.10.10.10">
    <property type="entry name" value="Winged helix-like DNA-binding domain superfamily/Winged helix DNA-binding domain"/>
    <property type="match status" value="1"/>
</dbReference>
<dbReference type="RefSeq" id="WP_090470343.1">
    <property type="nucleotide sequence ID" value="NZ_CACVNK010000001.1"/>
</dbReference>
<dbReference type="Pfam" id="PF04297">
    <property type="entry name" value="UPF0122"/>
    <property type="match status" value="1"/>
</dbReference>
<proteinExistence type="inferred from homology"/>
<sequence>MEDIVKESLLFDFYGNLLTEKMRRVTELYNEDNLSLAEIAEQEGISRAAVHDRLQKAQQKLEAYESKLGLVARFVENGRAAMRIAALTEEIGRERTDDPDLNGKLREIRELVAVISG</sequence>
<accession>A0A1I7G0V7</accession>
<dbReference type="InterPro" id="IPR013324">
    <property type="entry name" value="RNA_pol_sigma_r3/r4-like"/>
</dbReference>
<dbReference type="PANTHER" id="PTHR40083">
    <property type="entry name" value="UPF0122 PROTEIN CBO2450/CLC_2298"/>
    <property type="match status" value="1"/>
</dbReference>
<reference evidence="4 5" key="1">
    <citation type="submission" date="2016-10" db="EMBL/GenBank/DDBJ databases">
        <authorList>
            <person name="de Groot N.N."/>
        </authorList>
    </citation>
    <scope>NUCLEOTIDE SEQUENCE [LARGE SCALE GENOMIC DNA]</scope>
    <source>
        <strain evidence="4 5">KHGC13</strain>
    </source>
</reference>
<dbReference type="OrthoDB" id="6392at2"/>
<keyword evidence="5" id="KW-1185">Reference proteome</keyword>
<dbReference type="SUPFAM" id="SSF88659">
    <property type="entry name" value="Sigma3 and sigma4 domains of RNA polymerase sigma factors"/>
    <property type="match status" value="1"/>
</dbReference>
<dbReference type="PANTHER" id="PTHR40083:SF1">
    <property type="entry name" value="UPF0122 PROTEIN YLXM"/>
    <property type="match status" value="1"/>
</dbReference>